<dbReference type="Pfam" id="PF09369">
    <property type="entry name" value="MZB"/>
    <property type="match status" value="1"/>
</dbReference>
<dbReference type="InterPro" id="IPR018973">
    <property type="entry name" value="MZB"/>
</dbReference>
<gene>
    <name evidence="3" type="ORF">HCN08_21980</name>
</gene>
<evidence type="ECO:0000313" key="4">
    <source>
        <dbReference type="Proteomes" id="UP000734511"/>
    </source>
</evidence>
<keyword evidence="4" id="KW-1185">Reference proteome</keyword>
<feature type="domain" description="MrfA-like Zn-binding" evidence="2">
    <location>
        <begin position="61"/>
        <end position="150"/>
    </location>
</feature>
<name>A0ABX0ZQ53_9ACTN</name>
<feature type="region of interest" description="Disordered" evidence="1">
    <location>
        <begin position="1"/>
        <end position="20"/>
    </location>
</feature>
<organism evidence="3 4">
    <name type="scientific">Actinacidiphila epipremni</name>
    <dbReference type="NCBI Taxonomy" id="2053013"/>
    <lineage>
        <taxon>Bacteria</taxon>
        <taxon>Bacillati</taxon>
        <taxon>Actinomycetota</taxon>
        <taxon>Actinomycetes</taxon>
        <taxon>Kitasatosporales</taxon>
        <taxon>Streptomycetaceae</taxon>
        <taxon>Actinacidiphila</taxon>
    </lineage>
</organism>
<dbReference type="Proteomes" id="UP000734511">
    <property type="component" value="Unassembled WGS sequence"/>
</dbReference>
<sequence length="285" mass="30745">MRHDPRRGTHNLPNAQLIGQTRPPGPIHLIVLAVVNLTSVPQSTGFPDDRSGRRAAWYSLAALLRAAAGSLLQVQPNEIASGIHGTGTGSSKARTFAFLSDTLDNGAGYCTHLADRGVFDQLMTTTSRMLAEFADGAHGRDCRGSCYQCLRDYTNMAYHSLLDWRLAGELLSILRATDDTSNQHGRQSAELLRDWASNIPPGDVEFWDDLGGTGPAVLFEERVWVAAKGPFEAADAAMSSPRISIVRDAVAANTRGVCDMVFVDDFLLDKAPARVSAMLADFDGA</sequence>
<accession>A0ABX0ZQ53</accession>
<evidence type="ECO:0000313" key="3">
    <source>
        <dbReference type="EMBL" id="NJP46053.1"/>
    </source>
</evidence>
<proteinExistence type="predicted"/>
<reference evidence="3 4" key="1">
    <citation type="submission" date="2020-03" db="EMBL/GenBank/DDBJ databases">
        <title>WGS of actinomycetes isolated from Thailand.</title>
        <authorList>
            <person name="Thawai C."/>
        </authorList>
    </citation>
    <scope>NUCLEOTIDE SEQUENCE [LARGE SCALE GENOMIC DNA]</scope>
    <source>
        <strain evidence="3 4">PRB2-1</strain>
    </source>
</reference>
<protein>
    <submittedName>
        <fullName evidence="3">DUF1998 domain-containing protein</fullName>
    </submittedName>
</protein>
<evidence type="ECO:0000256" key="1">
    <source>
        <dbReference type="SAM" id="MobiDB-lite"/>
    </source>
</evidence>
<dbReference type="EMBL" id="JAATEJ010000019">
    <property type="protein sequence ID" value="NJP46053.1"/>
    <property type="molecule type" value="Genomic_DNA"/>
</dbReference>
<comment type="caution">
    <text evidence="3">The sequence shown here is derived from an EMBL/GenBank/DDBJ whole genome shotgun (WGS) entry which is preliminary data.</text>
</comment>
<evidence type="ECO:0000259" key="2">
    <source>
        <dbReference type="Pfam" id="PF09369"/>
    </source>
</evidence>